<keyword evidence="3" id="KW-1185">Reference proteome</keyword>
<organism evidence="2 3">
    <name type="scientific">Zizania palustris</name>
    <name type="common">Northern wild rice</name>
    <dbReference type="NCBI Taxonomy" id="103762"/>
    <lineage>
        <taxon>Eukaryota</taxon>
        <taxon>Viridiplantae</taxon>
        <taxon>Streptophyta</taxon>
        <taxon>Embryophyta</taxon>
        <taxon>Tracheophyta</taxon>
        <taxon>Spermatophyta</taxon>
        <taxon>Magnoliopsida</taxon>
        <taxon>Liliopsida</taxon>
        <taxon>Poales</taxon>
        <taxon>Poaceae</taxon>
        <taxon>BOP clade</taxon>
        <taxon>Oryzoideae</taxon>
        <taxon>Oryzeae</taxon>
        <taxon>Zizaniinae</taxon>
        <taxon>Zizania</taxon>
    </lineage>
</organism>
<dbReference type="Proteomes" id="UP000729402">
    <property type="component" value="Unassembled WGS sequence"/>
</dbReference>
<dbReference type="EMBL" id="JAAALK010000285">
    <property type="protein sequence ID" value="KAG8064972.1"/>
    <property type="molecule type" value="Genomic_DNA"/>
</dbReference>
<name>A0A8J5SJ47_ZIZPA</name>
<reference evidence="2" key="2">
    <citation type="submission" date="2021-02" db="EMBL/GenBank/DDBJ databases">
        <authorList>
            <person name="Kimball J.A."/>
            <person name="Haas M.W."/>
            <person name="Macchietto M."/>
            <person name="Kono T."/>
            <person name="Duquette J."/>
            <person name="Shao M."/>
        </authorList>
    </citation>
    <scope>NUCLEOTIDE SEQUENCE</scope>
    <source>
        <tissue evidence="2">Fresh leaf tissue</tissue>
    </source>
</reference>
<protein>
    <submittedName>
        <fullName evidence="2">Uncharacterized protein</fullName>
    </submittedName>
</protein>
<evidence type="ECO:0000256" key="1">
    <source>
        <dbReference type="SAM" id="MobiDB-lite"/>
    </source>
</evidence>
<sequence length="101" mass="10152">MDISDLAPKKRKDDAGTAGPSKPTSKKTASRPKCCSVTAPSLSYLEEGTSSGEMAAKLEASIPDPTVDRDAAEGTVAGDASSVPLTKTAAEGVDEGVSADP</sequence>
<feature type="region of interest" description="Disordered" evidence="1">
    <location>
        <begin position="1"/>
        <end position="35"/>
    </location>
</feature>
<reference evidence="2" key="1">
    <citation type="journal article" date="2021" name="bioRxiv">
        <title>Whole Genome Assembly and Annotation of Northern Wild Rice, Zizania palustris L., Supports a Whole Genome Duplication in the Zizania Genus.</title>
        <authorList>
            <person name="Haas M."/>
            <person name="Kono T."/>
            <person name="Macchietto M."/>
            <person name="Millas R."/>
            <person name="McGilp L."/>
            <person name="Shao M."/>
            <person name="Duquette J."/>
            <person name="Hirsch C.N."/>
            <person name="Kimball J."/>
        </authorList>
    </citation>
    <scope>NUCLEOTIDE SEQUENCE</scope>
    <source>
        <tissue evidence="2">Fresh leaf tissue</tissue>
    </source>
</reference>
<dbReference type="AlphaFoldDB" id="A0A8J5SJ47"/>
<evidence type="ECO:0000313" key="3">
    <source>
        <dbReference type="Proteomes" id="UP000729402"/>
    </source>
</evidence>
<accession>A0A8J5SJ47</accession>
<comment type="caution">
    <text evidence="2">The sequence shown here is derived from an EMBL/GenBank/DDBJ whole genome shotgun (WGS) entry which is preliminary data.</text>
</comment>
<feature type="region of interest" description="Disordered" evidence="1">
    <location>
        <begin position="55"/>
        <end position="101"/>
    </location>
</feature>
<proteinExistence type="predicted"/>
<evidence type="ECO:0000313" key="2">
    <source>
        <dbReference type="EMBL" id="KAG8064972.1"/>
    </source>
</evidence>
<gene>
    <name evidence="2" type="ORF">GUJ93_ZPchr0004g39690</name>
</gene>